<evidence type="ECO:0000313" key="1">
    <source>
        <dbReference type="EMBL" id="QTA85184.1"/>
    </source>
</evidence>
<accession>A0A975GL16</accession>
<dbReference type="KEGG" id="dmm:dnm_011890"/>
<dbReference type="AlphaFoldDB" id="A0A975GL16"/>
<organism evidence="1 2">
    <name type="scientific">Desulfonema magnum</name>
    <dbReference type="NCBI Taxonomy" id="45655"/>
    <lineage>
        <taxon>Bacteria</taxon>
        <taxon>Pseudomonadati</taxon>
        <taxon>Thermodesulfobacteriota</taxon>
        <taxon>Desulfobacteria</taxon>
        <taxon>Desulfobacterales</taxon>
        <taxon>Desulfococcaceae</taxon>
        <taxon>Desulfonema</taxon>
    </lineage>
</organism>
<name>A0A975GL16_9BACT</name>
<dbReference type="EMBL" id="CP061800">
    <property type="protein sequence ID" value="QTA85184.1"/>
    <property type="molecule type" value="Genomic_DNA"/>
</dbReference>
<dbReference type="Proteomes" id="UP000663722">
    <property type="component" value="Chromosome"/>
</dbReference>
<evidence type="ECO:0000313" key="2">
    <source>
        <dbReference type="Proteomes" id="UP000663722"/>
    </source>
</evidence>
<keyword evidence="2" id="KW-1185">Reference proteome</keyword>
<protein>
    <submittedName>
        <fullName evidence="1">Uncharacterized protein</fullName>
    </submittedName>
</protein>
<sequence>MKLEIGFRVSALDGVRYASLQSYNGFYSDIIFTGSEFGDGDFACGAV</sequence>
<reference evidence="1" key="1">
    <citation type="journal article" date="2021" name="Microb. Physiol.">
        <title>Proteogenomic Insights into the Physiology of Marine, Sulfate-Reducing, Filamentous Desulfonema limicola and Desulfonema magnum.</title>
        <authorList>
            <person name="Schnaars V."/>
            <person name="Wohlbrand L."/>
            <person name="Scheve S."/>
            <person name="Hinrichs C."/>
            <person name="Reinhardt R."/>
            <person name="Rabus R."/>
        </authorList>
    </citation>
    <scope>NUCLEOTIDE SEQUENCE</scope>
    <source>
        <strain evidence="1">4be13</strain>
    </source>
</reference>
<proteinExistence type="predicted"/>
<gene>
    <name evidence="1" type="ORF">dnm_011890</name>
</gene>